<feature type="region of interest" description="Disordered" evidence="1">
    <location>
        <begin position="1"/>
        <end position="26"/>
    </location>
</feature>
<evidence type="ECO:0000256" key="1">
    <source>
        <dbReference type="SAM" id="MobiDB-lite"/>
    </source>
</evidence>
<dbReference type="GeneID" id="10500658"/>
<dbReference type="KEGG" id="dpp:DICPUDRAFT_13745"/>
<feature type="non-terminal residue" evidence="2">
    <location>
        <position position="121"/>
    </location>
</feature>
<feature type="compositionally biased region" description="Acidic residues" evidence="1">
    <location>
        <begin position="1"/>
        <end position="10"/>
    </location>
</feature>
<dbReference type="AlphaFoldDB" id="F0ZJJ1"/>
<protein>
    <recommendedName>
        <fullName evidence="4">E2F-associated phosphoprotein</fullName>
    </recommendedName>
</protein>
<dbReference type="OrthoDB" id="122464at2759"/>
<dbReference type="InterPro" id="IPR019370">
    <property type="entry name" value="E2F-assoc_phosphoprotein"/>
</dbReference>
<dbReference type="Pfam" id="PF10238">
    <property type="entry name" value="Eapp_C"/>
    <property type="match status" value="1"/>
</dbReference>
<evidence type="ECO:0008006" key="4">
    <source>
        <dbReference type="Google" id="ProtNLM"/>
    </source>
</evidence>
<dbReference type="OMA" id="IFVVNCK"/>
<gene>
    <name evidence="2" type="ORF">DICPUDRAFT_13745</name>
</gene>
<dbReference type="RefSeq" id="XP_003287585.1">
    <property type="nucleotide sequence ID" value="XM_003287537.2"/>
</dbReference>
<proteinExistence type="predicted"/>
<dbReference type="VEuPathDB" id="AmoebaDB:DICPUDRAFT_13745"/>
<dbReference type="GO" id="GO:0005634">
    <property type="term" value="C:nucleus"/>
    <property type="evidence" value="ECO:0000318"/>
    <property type="project" value="GO_Central"/>
</dbReference>
<dbReference type="STRING" id="5786.F0ZJJ1"/>
<feature type="non-terminal residue" evidence="2">
    <location>
        <position position="1"/>
    </location>
</feature>
<evidence type="ECO:0000313" key="2">
    <source>
        <dbReference type="EMBL" id="EGC35854.1"/>
    </source>
</evidence>
<accession>F0ZJJ1</accession>
<reference evidence="3" key="1">
    <citation type="journal article" date="2011" name="Genome Biol.">
        <title>Comparative genomics of the social amoebae Dictyostelium discoideum and Dictyostelium purpureum.</title>
        <authorList>
            <consortium name="US DOE Joint Genome Institute (JGI-PGF)"/>
            <person name="Sucgang R."/>
            <person name="Kuo A."/>
            <person name="Tian X."/>
            <person name="Salerno W."/>
            <person name="Parikh A."/>
            <person name="Feasley C.L."/>
            <person name="Dalin E."/>
            <person name="Tu H."/>
            <person name="Huang E."/>
            <person name="Barry K."/>
            <person name="Lindquist E."/>
            <person name="Shapiro H."/>
            <person name="Bruce D."/>
            <person name="Schmutz J."/>
            <person name="Salamov A."/>
            <person name="Fey P."/>
            <person name="Gaudet P."/>
            <person name="Anjard C."/>
            <person name="Babu M.M."/>
            <person name="Basu S."/>
            <person name="Bushmanova Y."/>
            <person name="van der Wel H."/>
            <person name="Katoh-Kurasawa M."/>
            <person name="Dinh C."/>
            <person name="Coutinho P.M."/>
            <person name="Saito T."/>
            <person name="Elias M."/>
            <person name="Schaap P."/>
            <person name="Kay R.R."/>
            <person name="Henrissat B."/>
            <person name="Eichinger L."/>
            <person name="Rivero F."/>
            <person name="Putnam N.H."/>
            <person name="West C.M."/>
            <person name="Loomis W.F."/>
            <person name="Chisholm R.L."/>
            <person name="Shaulsky G."/>
            <person name="Strassmann J.E."/>
            <person name="Queller D.C."/>
            <person name="Kuspa A."/>
            <person name="Grigoriev I.V."/>
        </authorList>
    </citation>
    <scope>NUCLEOTIDE SEQUENCE [LARGE SCALE GENOMIC DNA]</scope>
    <source>
        <strain evidence="3">QSDP1</strain>
    </source>
</reference>
<dbReference type="PANTHER" id="PTHR15967">
    <property type="entry name" value="E2F-ASSOCIATED PHOSPHOPROTEIN"/>
    <property type="match status" value="1"/>
</dbReference>
<dbReference type="eggNOG" id="KOG3395">
    <property type="taxonomic scope" value="Eukaryota"/>
</dbReference>
<dbReference type="FunCoup" id="F0ZJJ1">
    <property type="interactions" value="232"/>
</dbReference>
<name>F0ZJJ1_DICPU</name>
<feature type="compositionally biased region" description="Low complexity" evidence="1">
    <location>
        <begin position="67"/>
        <end position="81"/>
    </location>
</feature>
<dbReference type="InParanoid" id="F0ZJJ1"/>
<evidence type="ECO:0000313" key="3">
    <source>
        <dbReference type="Proteomes" id="UP000001064"/>
    </source>
</evidence>
<dbReference type="EMBL" id="GL871044">
    <property type="protein sequence ID" value="EGC35854.1"/>
    <property type="molecule type" value="Genomic_DNA"/>
</dbReference>
<sequence length="121" mass="14112">YFDENEDDENEKWVTKNYKSSGKKSDAYLSCPCCFTLLCVECQRHSTYKNQYRAISVNNCIVDKEINNNNNNNNNNTNNDDSSSDEDEDEVYQPVKCSVCETHVAMFDKDEVYHFFNVFPS</sequence>
<organism evidence="2 3">
    <name type="scientific">Dictyostelium purpureum</name>
    <name type="common">Slime mold</name>
    <dbReference type="NCBI Taxonomy" id="5786"/>
    <lineage>
        <taxon>Eukaryota</taxon>
        <taxon>Amoebozoa</taxon>
        <taxon>Evosea</taxon>
        <taxon>Eumycetozoa</taxon>
        <taxon>Dictyostelia</taxon>
        <taxon>Dictyosteliales</taxon>
        <taxon>Dictyosteliaceae</taxon>
        <taxon>Dictyostelium</taxon>
    </lineage>
</organism>
<dbReference type="PANTHER" id="PTHR15967:SF0">
    <property type="entry name" value="E2F-ASSOCIATED PHOSPHOPROTEIN"/>
    <property type="match status" value="1"/>
</dbReference>
<feature type="region of interest" description="Disordered" evidence="1">
    <location>
        <begin position="66"/>
        <end position="90"/>
    </location>
</feature>
<dbReference type="Proteomes" id="UP000001064">
    <property type="component" value="Unassembled WGS sequence"/>
</dbReference>
<keyword evidence="3" id="KW-1185">Reference proteome</keyword>